<feature type="chain" id="PRO_5014714326" evidence="2">
    <location>
        <begin position="19"/>
        <end position="80"/>
    </location>
</feature>
<name>A0A2M3ZVW4_9DIPT</name>
<keyword evidence="1" id="KW-0812">Transmembrane</keyword>
<accession>A0A2M3ZVW4</accession>
<reference evidence="3" key="1">
    <citation type="submission" date="2018-01" db="EMBL/GenBank/DDBJ databases">
        <title>An insight into the sialome of Amazonian anophelines.</title>
        <authorList>
            <person name="Ribeiro J.M."/>
            <person name="Scarpassa V."/>
            <person name="Calvo E."/>
        </authorList>
    </citation>
    <scope>NUCLEOTIDE SEQUENCE</scope>
    <source>
        <tissue evidence="3">Salivary glands</tissue>
    </source>
</reference>
<evidence type="ECO:0000256" key="1">
    <source>
        <dbReference type="SAM" id="Phobius"/>
    </source>
</evidence>
<evidence type="ECO:0000256" key="2">
    <source>
        <dbReference type="SAM" id="SignalP"/>
    </source>
</evidence>
<feature type="transmembrane region" description="Helical" evidence="1">
    <location>
        <begin position="6"/>
        <end position="34"/>
    </location>
</feature>
<proteinExistence type="predicted"/>
<keyword evidence="1" id="KW-0472">Membrane</keyword>
<keyword evidence="2" id="KW-0732">Signal</keyword>
<keyword evidence="1" id="KW-1133">Transmembrane helix</keyword>
<dbReference type="AlphaFoldDB" id="A0A2M3ZVW4"/>
<feature type="signal peptide" evidence="2">
    <location>
        <begin position="1"/>
        <end position="18"/>
    </location>
</feature>
<sequence length="80" mass="9493">MVFDTFLILFTLHIAVNSFLAPNFGSTLFFICICNRSRRIFICVLHQRLNQINKYGIIYKAAFLVTMNFPIIVFYQFLYK</sequence>
<protein>
    <submittedName>
        <fullName evidence="3">Putative secreted peptide</fullName>
    </submittedName>
</protein>
<organism evidence="3">
    <name type="scientific">Anopheles braziliensis</name>
    <dbReference type="NCBI Taxonomy" id="58242"/>
    <lineage>
        <taxon>Eukaryota</taxon>
        <taxon>Metazoa</taxon>
        <taxon>Ecdysozoa</taxon>
        <taxon>Arthropoda</taxon>
        <taxon>Hexapoda</taxon>
        <taxon>Insecta</taxon>
        <taxon>Pterygota</taxon>
        <taxon>Neoptera</taxon>
        <taxon>Endopterygota</taxon>
        <taxon>Diptera</taxon>
        <taxon>Nematocera</taxon>
        <taxon>Culicoidea</taxon>
        <taxon>Culicidae</taxon>
        <taxon>Anophelinae</taxon>
        <taxon>Anopheles</taxon>
    </lineage>
</organism>
<dbReference type="EMBL" id="GGFM01011910">
    <property type="protein sequence ID" value="MBW32661.1"/>
    <property type="molecule type" value="Transcribed_RNA"/>
</dbReference>
<feature type="transmembrane region" description="Helical" evidence="1">
    <location>
        <begin position="55"/>
        <end position="78"/>
    </location>
</feature>
<evidence type="ECO:0000313" key="3">
    <source>
        <dbReference type="EMBL" id="MBW32661.1"/>
    </source>
</evidence>